<evidence type="ECO:0000256" key="1">
    <source>
        <dbReference type="SAM" id="Phobius"/>
    </source>
</evidence>
<keyword evidence="1" id="KW-0472">Membrane</keyword>
<gene>
    <name evidence="2" type="ORF">P4S50_19005</name>
</gene>
<protein>
    <submittedName>
        <fullName evidence="2">GDYXXLXY domain-containing protein</fullName>
    </submittedName>
</protein>
<keyword evidence="3" id="KW-1185">Reference proteome</keyword>
<keyword evidence="1" id="KW-0812">Transmembrane</keyword>
<proteinExistence type="predicted"/>
<dbReference type="InterPro" id="IPR025833">
    <property type="entry name" value="GDYXXLXY"/>
</dbReference>
<dbReference type="Pfam" id="PF14345">
    <property type="entry name" value="GDYXXLXY"/>
    <property type="match status" value="1"/>
</dbReference>
<sequence>MKNNKYIISMILPIIILIGMAMTPLMTYYKGNEIIINTKPYDPTDPFRGDYIYMNYDINDINLSQIPDRLIDKEDYYQDKLSNKDLYVVLKKENEIYKVDYLTDKKPKDKIYLKAKYNHTITDWEEKKDNEKENIIGIRVSYNLDKYFIEENTGSDFEKKAREGKLKAKVKVYNGYSLLIDVF</sequence>
<keyword evidence="1" id="KW-1133">Transmembrane helix</keyword>
<name>A0ABY8EBN1_9FIRM</name>
<reference evidence="2 3" key="1">
    <citation type="submission" date="2023-03" db="EMBL/GenBank/DDBJ databases">
        <title>Complete genome sequence of Tepidibacter sp. SWIR-1, isolated from a deep-sea hydrothermal vent.</title>
        <authorList>
            <person name="Li X."/>
        </authorList>
    </citation>
    <scope>NUCLEOTIDE SEQUENCE [LARGE SCALE GENOMIC DNA]</scope>
    <source>
        <strain evidence="2 3">SWIR-1</strain>
    </source>
</reference>
<accession>A0ABY8EBN1</accession>
<evidence type="ECO:0000313" key="2">
    <source>
        <dbReference type="EMBL" id="WFD10357.1"/>
    </source>
</evidence>
<dbReference type="EMBL" id="CP120733">
    <property type="protein sequence ID" value="WFD10357.1"/>
    <property type="molecule type" value="Genomic_DNA"/>
</dbReference>
<evidence type="ECO:0000313" key="3">
    <source>
        <dbReference type="Proteomes" id="UP001222800"/>
    </source>
</evidence>
<dbReference type="RefSeq" id="WP_277732332.1">
    <property type="nucleotide sequence ID" value="NZ_CP120733.1"/>
</dbReference>
<dbReference type="Proteomes" id="UP001222800">
    <property type="component" value="Chromosome"/>
</dbReference>
<organism evidence="2 3">
    <name type="scientific">Tepidibacter hydrothermalis</name>
    <dbReference type="NCBI Taxonomy" id="3036126"/>
    <lineage>
        <taxon>Bacteria</taxon>
        <taxon>Bacillati</taxon>
        <taxon>Bacillota</taxon>
        <taxon>Clostridia</taxon>
        <taxon>Peptostreptococcales</taxon>
        <taxon>Peptostreptococcaceae</taxon>
        <taxon>Tepidibacter</taxon>
    </lineage>
</organism>
<feature type="transmembrane region" description="Helical" evidence="1">
    <location>
        <begin position="6"/>
        <end position="29"/>
    </location>
</feature>